<sequence>MAFLRKKRESPRVDLTPMVDVVFLLLIFFMISTTFVETPGISVKLPESSSQQRSQDIKEIKVYLSKDGDIFLGKEPVDMAELRRRLRTHGERVAEMTFLLLADKEALHGKVVALMDLAKETGFAKLAIATEQRERR</sequence>
<feature type="transmembrane region" description="Helical" evidence="8">
    <location>
        <begin position="21"/>
        <end position="41"/>
    </location>
</feature>
<dbReference type="Proteomes" id="UP000182517">
    <property type="component" value="Chromosome"/>
</dbReference>
<dbReference type="Pfam" id="PF02472">
    <property type="entry name" value="ExbD"/>
    <property type="match status" value="1"/>
</dbReference>
<name>A0A1L3GLY0_9BACT</name>
<keyword evidence="10" id="KW-1185">Reference proteome</keyword>
<comment type="subcellular location">
    <subcellularLocation>
        <location evidence="1">Cell membrane</location>
        <topology evidence="1">Single-pass membrane protein</topology>
    </subcellularLocation>
    <subcellularLocation>
        <location evidence="7">Cell membrane</location>
        <topology evidence="7">Single-pass type II membrane protein</topology>
    </subcellularLocation>
</comment>
<protein>
    <submittedName>
        <fullName evidence="9">Biopolymer transporter ExbD</fullName>
    </submittedName>
</protein>
<comment type="similarity">
    <text evidence="2 7">Belongs to the ExbD/TolR family.</text>
</comment>
<proteinExistence type="inferred from homology"/>
<reference evidence="9 10" key="1">
    <citation type="journal article" date="2017" name="Genome Announc.">
        <title>Complete Genome Sequences of Two Acetylene-Fermenting Pelobacter acetylenicus Strains.</title>
        <authorList>
            <person name="Sutton J.M."/>
            <person name="Baesman S.M."/>
            <person name="Fierst J.L."/>
            <person name="Poret-Peterson A.T."/>
            <person name="Oremland R.S."/>
            <person name="Dunlap D.S."/>
            <person name="Akob D.M."/>
        </authorList>
    </citation>
    <scope>NUCLEOTIDE SEQUENCE [LARGE SCALE GENOMIC DNA]</scope>
    <source>
        <strain evidence="9 10">SFB93</strain>
    </source>
</reference>
<keyword evidence="7" id="KW-0653">Protein transport</keyword>
<evidence type="ECO:0000256" key="3">
    <source>
        <dbReference type="ARBA" id="ARBA00022475"/>
    </source>
</evidence>
<evidence type="ECO:0000256" key="2">
    <source>
        <dbReference type="ARBA" id="ARBA00005811"/>
    </source>
</evidence>
<evidence type="ECO:0000256" key="4">
    <source>
        <dbReference type="ARBA" id="ARBA00022692"/>
    </source>
</evidence>
<dbReference type="RefSeq" id="WP_072282917.1">
    <property type="nucleotide sequence ID" value="NZ_CP015519.1"/>
</dbReference>
<dbReference type="Gene3D" id="3.30.420.270">
    <property type="match status" value="1"/>
</dbReference>
<gene>
    <name evidence="9" type="ORF">A7E78_03380</name>
</gene>
<evidence type="ECO:0000256" key="8">
    <source>
        <dbReference type="SAM" id="Phobius"/>
    </source>
</evidence>
<organism evidence="9 10">
    <name type="scientific">Syntrophotalea acetylenivorans</name>
    <dbReference type="NCBI Taxonomy" id="1842532"/>
    <lineage>
        <taxon>Bacteria</taxon>
        <taxon>Pseudomonadati</taxon>
        <taxon>Thermodesulfobacteriota</taxon>
        <taxon>Desulfuromonadia</taxon>
        <taxon>Desulfuromonadales</taxon>
        <taxon>Syntrophotaleaceae</taxon>
        <taxon>Syntrophotalea</taxon>
    </lineage>
</organism>
<keyword evidence="5 8" id="KW-1133">Transmembrane helix</keyword>
<evidence type="ECO:0000256" key="5">
    <source>
        <dbReference type="ARBA" id="ARBA00022989"/>
    </source>
</evidence>
<dbReference type="PANTHER" id="PTHR30558">
    <property type="entry name" value="EXBD MEMBRANE COMPONENT OF PMF-DRIVEN MACROMOLECULE IMPORT SYSTEM"/>
    <property type="match status" value="1"/>
</dbReference>
<evidence type="ECO:0000256" key="7">
    <source>
        <dbReference type="RuleBase" id="RU003879"/>
    </source>
</evidence>
<keyword evidence="6 8" id="KW-0472">Membrane</keyword>
<dbReference type="InterPro" id="IPR003400">
    <property type="entry name" value="ExbD"/>
</dbReference>
<keyword evidence="7" id="KW-0813">Transport</keyword>
<keyword evidence="4 7" id="KW-0812">Transmembrane</keyword>
<accession>A0A1L3GLY0</accession>
<dbReference type="PANTHER" id="PTHR30558:SF3">
    <property type="entry name" value="BIOPOLYMER TRANSPORT PROTEIN EXBD-RELATED"/>
    <property type="match status" value="1"/>
</dbReference>
<dbReference type="EMBL" id="CP015519">
    <property type="protein sequence ID" value="APG26956.1"/>
    <property type="molecule type" value="Genomic_DNA"/>
</dbReference>
<dbReference type="KEGG" id="pef:A7E78_03380"/>
<keyword evidence="3" id="KW-1003">Cell membrane</keyword>
<evidence type="ECO:0000256" key="1">
    <source>
        <dbReference type="ARBA" id="ARBA00004162"/>
    </source>
</evidence>
<evidence type="ECO:0000313" key="9">
    <source>
        <dbReference type="EMBL" id="APG26956.1"/>
    </source>
</evidence>
<dbReference type="GO" id="GO:0015031">
    <property type="term" value="P:protein transport"/>
    <property type="evidence" value="ECO:0007669"/>
    <property type="project" value="UniProtKB-KW"/>
</dbReference>
<dbReference type="GO" id="GO:0022857">
    <property type="term" value="F:transmembrane transporter activity"/>
    <property type="evidence" value="ECO:0007669"/>
    <property type="project" value="InterPro"/>
</dbReference>
<evidence type="ECO:0000256" key="6">
    <source>
        <dbReference type="ARBA" id="ARBA00023136"/>
    </source>
</evidence>
<dbReference type="GO" id="GO:0005886">
    <property type="term" value="C:plasma membrane"/>
    <property type="evidence" value="ECO:0007669"/>
    <property type="project" value="UniProtKB-SubCell"/>
</dbReference>
<dbReference type="AlphaFoldDB" id="A0A1L3GLY0"/>
<dbReference type="OrthoDB" id="8858387at2"/>
<evidence type="ECO:0000313" key="10">
    <source>
        <dbReference type="Proteomes" id="UP000182517"/>
    </source>
</evidence>
<dbReference type="STRING" id="1842532.A7E78_03380"/>